<proteinExistence type="predicted"/>
<organism evidence="2 3">
    <name type="scientific">Microlunatus ginsengisoli</name>
    <dbReference type="NCBI Taxonomy" id="363863"/>
    <lineage>
        <taxon>Bacteria</taxon>
        <taxon>Bacillati</taxon>
        <taxon>Actinomycetota</taxon>
        <taxon>Actinomycetes</taxon>
        <taxon>Propionibacteriales</taxon>
        <taxon>Propionibacteriaceae</taxon>
        <taxon>Microlunatus</taxon>
    </lineage>
</organism>
<evidence type="ECO:0000313" key="3">
    <source>
        <dbReference type="Proteomes" id="UP001501490"/>
    </source>
</evidence>
<name>A0ABP6ZMC1_9ACTN</name>
<evidence type="ECO:0000259" key="1">
    <source>
        <dbReference type="Pfam" id="PF01814"/>
    </source>
</evidence>
<dbReference type="Gene3D" id="1.20.120.520">
    <property type="entry name" value="nmb1532 protein domain like"/>
    <property type="match status" value="1"/>
</dbReference>
<dbReference type="RefSeq" id="WP_344803001.1">
    <property type="nucleotide sequence ID" value="NZ_BAABAB010000010.1"/>
</dbReference>
<dbReference type="CDD" id="cd12108">
    <property type="entry name" value="Hr-like"/>
    <property type="match status" value="1"/>
</dbReference>
<reference evidence="3" key="1">
    <citation type="journal article" date="2019" name="Int. J. Syst. Evol. Microbiol.">
        <title>The Global Catalogue of Microorganisms (GCM) 10K type strain sequencing project: providing services to taxonomists for standard genome sequencing and annotation.</title>
        <authorList>
            <consortium name="The Broad Institute Genomics Platform"/>
            <consortium name="The Broad Institute Genome Sequencing Center for Infectious Disease"/>
            <person name="Wu L."/>
            <person name="Ma J."/>
        </authorList>
    </citation>
    <scope>NUCLEOTIDE SEQUENCE [LARGE SCALE GENOMIC DNA]</scope>
    <source>
        <strain evidence="3">JCM 16929</strain>
    </source>
</reference>
<sequence length="249" mass="27696">MTHTVGGGIERRDPSWPEQILLPGQAAAPDGPVDMHMMYVAHFGFRRDLAAFAAAAAVTPVEDRATWAALSARWSLFATVLHHHHNGEDAGLWPLLLERTDEADRAVLDAMEAEHGEIDPILMACEAGFAKLAAGGDADTRNALVVRLCAGRESLGRHLAHEETEAIAIIQRVLDQADWDRVTEEHFEPKDVSLPLLLSGIPWVAYRLPEPGLRKLLAGWPAPMRLLWRLTRRGFARRERRAFRYVGGR</sequence>
<dbReference type="EMBL" id="BAABAB010000010">
    <property type="protein sequence ID" value="GAA3614228.1"/>
    <property type="molecule type" value="Genomic_DNA"/>
</dbReference>
<accession>A0ABP6ZMC1</accession>
<protein>
    <recommendedName>
        <fullName evidence="1">Hemerythrin-like domain-containing protein</fullName>
    </recommendedName>
</protein>
<dbReference type="InterPro" id="IPR012312">
    <property type="entry name" value="Hemerythrin-like"/>
</dbReference>
<evidence type="ECO:0000313" key="2">
    <source>
        <dbReference type="EMBL" id="GAA3614228.1"/>
    </source>
</evidence>
<dbReference type="Proteomes" id="UP001501490">
    <property type="component" value="Unassembled WGS sequence"/>
</dbReference>
<dbReference type="Pfam" id="PF01814">
    <property type="entry name" value="Hemerythrin"/>
    <property type="match status" value="1"/>
</dbReference>
<feature type="domain" description="Hemerythrin-like" evidence="1">
    <location>
        <begin position="36"/>
        <end position="166"/>
    </location>
</feature>
<keyword evidence="3" id="KW-1185">Reference proteome</keyword>
<comment type="caution">
    <text evidence="2">The sequence shown here is derived from an EMBL/GenBank/DDBJ whole genome shotgun (WGS) entry which is preliminary data.</text>
</comment>
<gene>
    <name evidence="2" type="ORF">GCM10022236_15160</name>
</gene>